<dbReference type="OrthoDB" id="1609965at2759"/>
<comment type="caution">
    <text evidence="3">The sequence shown here is derived from an EMBL/GenBank/DDBJ whole genome shotgun (WGS) entry which is preliminary data.</text>
</comment>
<evidence type="ECO:0000313" key="4">
    <source>
        <dbReference type="Proteomes" id="UP000626092"/>
    </source>
</evidence>
<feature type="coiled-coil region" evidence="1">
    <location>
        <begin position="191"/>
        <end position="260"/>
    </location>
</feature>
<dbReference type="EMBL" id="WJXA01000009">
    <property type="protein sequence ID" value="KAF7131571.1"/>
    <property type="molecule type" value="Genomic_DNA"/>
</dbReference>
<evidence type="ECO:0000256" key="1">
    <source>
        <dbReference type="SAM" id="Coils"/>
    </source>
</evidence>
<accession>A0A834GGR7</accession>
<feature type="region of interest" description="Disordered" evidence="2">
    <location>
        <begin position="318"/>
        <end position="350"/>
    </location>
</feature>
<evidence type="ECO:0000313" key="3">
    <source>
        <dbReference type="EMBL" id="KAF7131571.1"/>
    </source>
</evidence>
<sequence length="350" mass="39527">MNVAADGKIVDCKTKLAAKFPPNSGEKMRLNTDVLSKLRVRKAKGGDEPFAKRIKPRLTRKSKESDPLTFVDSGIVCTRSTPSAEQKSADKVEASPNNQGNDVEILESEARIDTKKKSVEDPSILRDPHDALNKLTDFPFVADMKLVDKMSNKELSEKNLVATSQAAVYAYAVSTRLLRNLNYSRGLEDMYKKATAEREDMVLMLDRAQTKIRMYEEQLVNKVSLLKTCVEQSVARDKEIRELKQEIVRMRESVTEEKDMAVAAYKESQSFVDSMTVYFFEGFEAFRRRATSEYPGKDFKKFEADDYLASLISEGQATEEELFNETNTNSTGNLPATDEDDKKTEEGKAE</sequence>
<organism evidence="3 4">
    <name type="scientific">Rhododendron simsii</name>
    <name type="common">Sims's rhododendron</name>
    <dbReference type="NCBI Taxonomy" id="118357"/>
    <lineage>
        <taxon>Eukaryota</taxon>
        <taxon>Viridiplantae</taxon>
        <taxon>Streptophyta</taxon>
        <taxon>Embryophyta</taxon>
        <taxon>Tracheophyta</taxon>
        <taxon>Spermatophyta</taxon>
        <taxon>Magnoliopsida</taxon>
        <taxon>eudicotyledons</taxon>
        <taxon>Gunneridae</taxon>
        <taxon>Pentapetalae</taxon>
        <taxon>asterids</taxon>
        <taxon>Ericales</taxon>
        <taxon>Ericaceae</taxon>
        <taxon>Ericoideae</taxon>
        <taxon>Rhodoreae</taxon>
        <taxon>Rhododendron</taxon>
    </lineage>
</organism>
<gene>
    <name evidence="3" type="ORF">RHSIM_Rhsim09G0017800</name>
</gene>
<evidence type="ECO:0000256" key="2">
    <source>
        <dbReference type="SAM" id="MobiDB-lite"/>
    </source>
</evidence>
<name>A0A834GGR7_RHOSS</name>
<feature type="region of interest" description="Disordered" evidence="2">
    <location>
        <begin position="81"/>
        <end position="101"/>
    </location>
</feature>
<keyword evidence="4" id="KW-1185">Reference proteome</keyword>
<proteinExistence type="predicted"/>
<feature type="compositionally biased region" description="Basic and acidic residues" evidence="2">
    <location>
        <begin position="340"/>
        <end position="350"/>
    </location>
</feature>
<dbReference type="AlphaFoldDB" id="A0A834GGR7"/>
<dbReference type="Proteomes" id="UP000626092">
    <property type="component" value="Unassembled WGS sequence"/>
</dbReference>
<reference evidence="3" key="1">
    <citation type="submission" date="2019-11" db="EMBL/GenBank/DDBJ databases">
        <authorList>
            <person name="Liu Y."/>
            <person name="Hou J."/>
            <person name="Li T.-Q."/>
            <person name="Guan C.-H."/>
            <person name="Wu X."/>
            <person name="Wu H.-Z."/>
            <person name="Ling F."/>
            <person name="Zhang R."/>
            <person name="Shi X.-G."/>
            <person name="Ren J.-P."/>
            <person name="Chen E.-F."/>
            <person name="Sun J.-M."/>
        </authorList>
    </citation>
    <scope>NUCLEOTIDE SEQUENCE</scope>
    <source>
        <strain evidence="3">Adult_tree_wgs_1</strain>
        <tissue evidence="3">Leaves</tissue>
    </source>
</reference>
<keyword evidence="1" id="KW-0175">Coiled coil</keyword>
<protein>
    <submittedName>
        <fullName evidence="3">Uncharacterized protein</fullName>
    </submittedName>
</protein>